<protein>
    <submittedName>
        <fullName evidence="4">EmrA/EmrK family multidrug efflux transporter periplasmic adaptor subunit</fullName>
    </submittedName>
</protein>
<feature type="transmembrane region" description="Helical" evidence="2">
    <location>
        <begin position="20"/>
        <end position="40"/>
    </location>
</feature>
<dbReference type="RefSeq" id="WP_344932076.1">
    <property type="nucleotide sequence ID" value="NZ_BAABDM010000001.1"/>
</dbReference>
<evidence type="ECO:0000256" key="1">
    <source>
        <dbReference type="ARBA" id="ARBA00004196"/>
    </source>
</evidence>
<dbReference type="SUPFAM" id="SSF111369">
    <property type="entry name" value="HlyD-like secretion proteins"/>
    <property type="match status" value="2"/>
</dbReference>
<evidence type="ECO:0000313" key="4">
    <source>
        <dbReference type="EMBL" id="GAA4084399.1"/>
    </source>
</evidence>
<comment type="caution">
    <text evidence="4">The sequence shown here is derived from an EMBL/GenBank/DDBJ whole genome shotgun (WGS) entry which is preliminary data.</text>
</comment>
<dbReference type="Proteomes" id="UP001500392">
    <property type="component" value="Unassembled WGS sequence"/>
</dbReference>
<dbReference type="PANTHER" id="PTHR30386">
    <property type="entry name" value="MEMBRANE FUSION SUBUNIT OF EMRAB-TOLC MULTIDRUG EFFLUX PUMP"/>
    <property type="match status" value="1"/>
</dbReference>
<keyword evidence="2" id="KW-0472">Membrane</keyword>
<organism evidence="4 5">
    <name type="scientific">Zhongshania borealis</name>
    <dbReference type="NCBI Taxonomy" id="889488"/>
    <lineage>
        <taxon>Bacteria</taxon>
        <taxon>Pseudomonadati</taxon>
        <taxon>Pseudomonadota</taxon>
        <taxon>Gammaproteobacteria</taxon>
        <taxon>Cellvibrionales</taxon>
        <taxon>Spongiibacteraceae</taxon>
        <taxon>Zhongshania</taxon>
    </lineage>
</organism>
<proteinExistence type="predicted"/>
<dbReference type="InterPro" id="IPR058633">
    <property type="entry name" value="EmrA/FarA_HH"/>
</dbReference>
<dbReference type="PANTHER" id="PTHR30386:SF19">
    <property type="entry name" value="MULTIDRUG EXPORT PROTEIN EMRA-RELATED"/>
    <property type="match status" value="1"/>
</dbReference>
<dbReference type="Gene3D" id="2.40.50.100">
    <property type="match status" value="1"/>
</dbReference>
<evidence type="ECO:0000313" key="5">
    <source>
        <dbReference type="Proteomes" id="UP001500392"/>
    </source>
</evidence>
<evidence type="ECO:0000259" key="3">
    <source>
        <dbReference type="Pfam" id="PF25885"/>
    </source>
</evidence>
<sequence>MTNSSAVEAGNPSGVRRRQILIAATIFLLIGALWFAYWMLHGRYHEDTEDAYVSGNIVQVTPQMSGTVVAIYADDTQRVKAGQILIKLDDSDALIALDQARAELAQTVRKVRSLFTGNDALNAQIELQQTSLSRAVADLKRRSGLGKTGAVSFEELHHSEVAVKSARADLLAAREALAGNEALTENTVIDTHPEVLAAAANVRAAYLSLQRTRIPSPVDGYIAKRGVQLGQRIAPGKPLMAVIPLDQVWVDANFKESQLHHIRIGQPVALAADMYGSDVEYQGVVVGLGAGTGSAFSLLPPQNATGNWIKVVQRLPVRISLDPKQLEQNPLRIGLSMTANIDISDDSGAQLTQSSDILQAAYVTTVYEHAGHAAEDLVEQIIKANIGTHSSVATVTAH</sequence>
<reference evidence="5" key="1">
    <citation type="journal article" date="2019" name="Int. J. Syst. Evol. Microbiol.">
        <title>The Global Catalogue of Microorganisms (GCM) 10K type strain sequencing project: providing services to taxonomists for standard genome sequencing and annotation.</title>
        <authorList>
            <consortium name="The Broad Institute Genomics Platform"/>
            <consortium name="The Broad Institute Genome Sequencing Center for Infectious Disease"/>
            <person name="Wu L."/>
            <person name="Ma J."/>
        </authorList>
    </citation>
    <scope>NUCLEOTIDE SEQUENCE [LARGE SCALE GENOMIC DNA]</scope>
    <source>
        <strain evidence="5">JCM 17304</strain>
    </source>
</reference>
<comment type="subcellular location">
    <subcellularLocation>
        <location evidence="1">Cell envelope</location>
    </subcellularLocation>
</comment>
<keyword evidence="2" id="KW-1133">Transmembrane helix</keyword>
<dbReference type="Pfam" id="PF25885">
    <property type="entry name" value="HH_EMRA"/>
    <property type="match status" value="1"/>
</dbReference>
<evidence type="ECO:0000256" key="2">
    <source>
        <dbReference type="SAM" id="Phobius"/>
    </source>
</evidence>
<gene>
    <name evidence="4" type="ORF">GCM10022414_03920</name>
</gene>
<dbReference type="EMBL" id="BAABDM010000001">
    <property type="protein sequence ID" value="GAA4084399.1"/>
    <property type="molecule type" value="Genomic_DNA"/>
</dbReference>
<accession>A0ABP7W9U6</accession>
<keyword evidence="2" id="KW-0812">Transmembrane</keyword>
<name>A0ABP7W9U6_9GAMM</name>
<dbReference type="Gene3D" id="2.40.30.170">
    <property type="match status" value="1"/>
</dbReference>
<dbReference type="InterPro" id="IPR050739">
    <property type="entry name" value="MFP"/>
</dbReference>
<feature type="domain" description="Multidrug export protein EmrA/FarA alpha-helical hairpin" evidence="3">
    <location>
        <begin position="92"/>
        <end position="212"/>
    </location>
</feature>
<keyword evidence="5" id="KW-1185">Reference proteome</keyword>